<dbReference type="Pfam" id="PF07228">
    <property type="entry name" value="SpoIIE"/>
    <property type="match status" value="1"/>
</dbReference>
<accession>D0LRP4</accession>
<dbReference type="InterPro" id="IPR001932">
    <property type="entry name" value="PPM-type_phosphatase-like_dom"/>
</dbReference>
<evidence type="ECO:0000256" key="1">
    <source>
        <dbReference type="ARBA" id="ARBA00022801"/>
    </source>
</evidence>
<protein>
    <submittedName>
        <fullName evidence="3">Protein serine/threonine phosphatase</fullName>
    </submittedName>
</protein>
<organism evidence="3 4">
    <name type="scientific">Haliangium ochraceum (strain DSM 14365 / JCM 11303 / SMP-2)</name>
    <dbReference type="NCBI Taxonomy" id="502025"/>
    <lineage>
        <taxon>Bacteria</taxon>
        <taxon>Pseudomonadati</taxon>
        <taxon>Myxococcota</taxon>
        <taxon>Polyangia</taxon>
        <taxon>Haliangiales</taxon>
        <taxon>Kofleriaceae</taxon>
        <taxon>Haliangium</taxon>
    </lineage>
</organism>
<dbReference type="SUPFAM" id="SSF103196">
    <property type="entry name" value="Roadblock/LC7 domain"/>
    <property type="match status" value="1"/>
</dbReference>
<keyword evidence="1" id="KW-0378">Hydrolase</keyword>
<dbReference type="HOGENOM" id="CLU_489813_0_0_7"/>
<dbReference type="InterPro" id="IPR036457">
    <property type="entry name" value="PPM-type-like_dom_sf"/>
</dbReference>
<keyword evidence="4" id="KW-1185">Reference proteome</keyword>
<evidence type="ECO:0000313" key="4">
    <source>
        <dbReference type="Proteomes" id="UP000001880"/>
    </source>
</evidence>
<dbReference type="InterPro" id="IPR052016">
    <property type="entry name" value="Bact_Sigma-Reg"/>
</dbReference>
<dbReference type="Proteomes" id="UP000001880">
    <property type="component" value="Chromosome"/>
</dbReference>
<evidence type="ECO:0000313" key="3">
    <source>
        <dbReference type="EMBL" id="ACY19036.1"/>
    </source>
</evidence>
<dbReference type="EMBL" id="CP001804">
    <property type="protein sequence ID" value="ACY19036.1"/>
    <property type="molecule type" value="Genomic_DNA"/>
</dbReference>
<dbReference type="GO" id="GO:0016791">
    <property type="term" value="F:phosphatase activity"/>
    <property type="evidence" value="ECO:0007669"/>
    <property type="project" value="TreeGrafter"/>
</dbReference>
<dbReference type="eggNOG" id="COG2208">
    <property type="taxonomic scope" value="Bacteria"/>
</dbReference>
<name>D0LRP4_HALO1</name>
<gene>
    <name evidence="3" type="ordered locus">Hoch_6569</name>
</gene>
<feature type="domain" description="PPM-type phosphatase" evidence="2">
    <location>
        <begin position="323"/>
        <end position="549"/>
    </location>
</feature>
<dbReference type="PANTHER" id="PTHR43156">
    <property type="entry name" value="STAGE II SPORULATION PROTEIN E-RELATED"/>
    <property type="match status" value="1"/>
</dbReference>
<reference evidence="3 4" key="1">
    <citation type="journal article" date="2010" name="Stand. Genomic Sci.">
        <title>Complete genome sequence of Haliangium ochraceum type strain (SMP-2).</title>
        <authorList>
            <consortium name="US DOE Joint Genome Institute (JGI-PGF)"/>
            <person name="Ivanova N."/>
            <person name="Daum C."/>
            <person name="Lang E."/>
            <person name="Abt B."/>
            <person name="Kopitz M."/>
            <person name="Saunders E."/>
            <person name="Lapidus A."/>
            <person name="Lucas S."/>
            <person name="Glavina Del Rio T."/>
            <person name="Nolan M."/>
            <person name="Tice H."/>
            <person name="Copeland A."/>
            <person name="Cheng J.F."/>
            <person name="Chen F."/>
            <person name="Bruce D."/>
            <person name="Goodwin L."/>
            <person name="Pitluck S."/>
            <person name="Mavromatis K."/>
            <person name="Pati A."/>
            <person name="Mikhailova N."/>
            <person name="Chen A."/>
            <person name="Palaniappan K."/>
            <person name="Land M."/>
            <person name="Hauser L."/>
            <person name="Chang Y.J."/>
            <person name="Jeffries C.D."/>
            <person name="Detter J.C."/>
            <person name="Brettin T."/>
            <person name="Rohde M."/>
            <person name="Goker M."/>
            <person name="Bristow J."/>
            <person name="Markowitz V."/>
            <person name="Eisen J.A."/>
            <person name="Hugenholtz P."/>
            <person name="Kyrpides N.C."/>
            <person name="Klenk H.P."/>
        </authorList>
    </citation>
    <scope>NUCLEOTIDE SEQUENCE [LARGE SCALE GENOMIC DNA]</scope>
    <source>
        <strain evidence="4">DSM 14365 / CIP 107738 / JCM 11303 / AJ 13395 / SMP-2</strain>
    </source>
</reference>
<dbReference type="Gene3D" id="3.60.40.10">
    <property type="entry name" value="PPM-type phosphatase domain"/>
    <property type="match status" value="1"/>
</dbReference>
<dbReference type="AlphaFoldDB" id="D0LRP4"/>
<proteinExistence type="predicted"/>
<dbReference type="KEGG" id="hoh:Hoch_6569"/>
<evidence type="ECO:0000259" key="2">
    <source>
        <dbReference type="SMART" id="SM00331"/>
    </source>
</evidence>
<dbReference type="PANTHER" id="PTHR43156:SF2">
    <property type="entry name" value="STAGE II SPORULATION PROTEIN E"/>
    <property type="match status" value="1"/>
</dbReference>
<dbReference type="SMART" id="SM00331">
    <property type="entry name" value="PP2C_SIG"/>
    <property type="match status" value="1"/>
</dbReference>
<dbReference type="STRING" id="502025.Hoch_6569"/>
<dbReference type="SUPFAM" id="SSF81606">
    <property type="entry name" value="PP2C-like"/>
    <property type="match status" value="1"/>
</dbReference>
<sequence length="556" mass="60957">MDSDSVIQQFLRSVQDIEGVVDVVVLDEEDVCVAHRLSQGKDAGQVAGYVAAAGKLKELMSKSPVAAGRYERTSLLIRYERRYLLLRKLGKLTALISAHPHTNLSMISVGFRVFELKLTRPSSERLSAPGIRLGGGSALEQALADPALTRLQALLAKYLGGTSSVLFRNRLRSRADSLSLPIGEEAYGELVNELSRFIRDATQRELFLAHAAREQMQVSQAALRKERDDLRSLVDTVTAGLRICHRISEPVSGAALSSEDSTSNEVAEQVIEYCANNDALLSNHGPQFREDYLRLTDRLLELRRELNEAGLLQRMLVPRRLESDHGFASIAAYFAPSAQCGGDWWTVKDLADGRLLVVLGDVTGHSLSTAIITAVAKAACDVVDIIDTSNAKAACEYVLSRMNASIFDATQSKVLMTCAASILDPHARTVTLSSAGHNFPYLARMQNGSAHLQTLVARGNPLGVKAVLEIETVTAELQDGDLLLWYTDGVTECENDQAEPFGDRRFRRIIRRLVDLEASKVRDTIASAVDNHRAGAPRNDDITFIASKLGNMRYAR</sequence>